<evidence type="ECO:0000256" key="3">
    <source>
        <dbReference type="ARBA" id="ARBA00010042"/>
    </source>
</evidence>
<organism evidence="10 11">
    <name type="scientific">Sphagnum troendelagicum</name>
    <dbReference type="NCBI Taxonomy" id="128251"/>
    <lineage>
        <taxon>Eukaryota</taxon>
        <taxon>Viridiplantae</taxon>
        <taxon>Streptophyta</taxon>
        <taxon>Embryophyta</taxon>
        <taxon>Bryophyta</taxon>
        <taxon>Sphagnophytina</taxon>
        <taxon>Sphagnopsida</taxon>
        <taxon>Sphagnales</taxon>
        <taxon>Sphagnaceae</taxon>
        <taxon>Sphagnum</taxon>
    </lineage>
</organism>
<evidence type="ECO:0000256" key="2">
    <source>
        <dbReference type="ARBA" id="ARBA00004186"/>
    </source>
</evidence>
<keyword evidence="5" id="KW-0159">Chromosome partition</keyword>
<evidence type="ECO:0000256" key="4">
    <source>
        <dbReference type="ARBA" id="ARBA00022490"/>
    </source>
</evidence>
<evidence type="ECO:0000313" key="10">
    <source>
        <dbReference type="EMBL" id="CAK9202570.1"/>
    </source>
</evidence>
<feature type="domain" description="Inner centromere protein ARK-binding" evidence="9">
    <location>
        <begin position="515"/>
        <end position="565"/>
    </location>
</feature>
<feature type="region of interest" description="Disordered" evidence="8">
    <location>
        <begin position="72"/>
        <end position="120"/>
    </location>
</feature>
<keyword evidence="6" id="KW-0206">Cytoskeleton</keyword>
<evidence type="ECO:0000256" key="6">
    <source>
        <dbReference type="ARBA" id="ARBA00023212"/>
    </source>
</evidence>
<evidence type="ECO:0000313" key="11">
    <source>
        <dbReference type="Proteomes" id="UP001497512"/>
    </source>
</evidence>
<evidence type="ECO:0000256" key="1">
    <source>
        <dbReference type="ARBA" id="ARBA00004123"/>
    </source>
</evidence>
<feature type="compositionally biased region" description="Basic and acidic residues" evidence="8">
    <location>
        <begin position="74"/>
        <end position="87"/>
    </location>
</feature>
<evidence type="ECO:0000259" key="9">
    <source>
        <dbReference type="Pfam" id="PF03941"/>
    </source>
</evidence>
<protein>
    <recommendedName>
        <fullName evidence="9">Inner centromere protein ARK-binding domain-containing protein</fullName>
    </recommendedName>
</protein>
<evidence type="ECO:0000256" key="8">
    <source>
        <dbReference type="SAM" id="MobiDB-lite"/>
    </source>
</evidence>
<comment type="subcellular location">
    <subcellularLocation>
        <location evidence="2">Cytoplasm</location>
        <location evidence="2">Cytoskeleton</location>
        <location evidence="2">Spindle</location>
    </subcellularLocation>
    <subcellularLocation>
        <location evidence="1">Nucleus</location>
    </subcellularLocation>
</comment>
<dbReference type="Proteomes" id="UP001497512">
    <property type="component" value="Chromosome 13"/>
</dbReference>
<keyword evidence="7" id="KW-0539">Nucleus</keyword>
<proteinExistence type="inferred from homology"/>
<sequence length="611" mass="68446">MRGKMEHESRLHQVLHLFEDPVLKCRKQYVEQYVHLQRSLNEFVLAAVQQLLPPMSVSACLEKVELDIPQSKSMDAKADKEEEEKSVRVTRTRAKQLGENVPRRTQESTTPPRKKLKAHKENAHHNILPASEKQEVVPLEDNPHQTPCKSGRECDNSNGVATFCETPSFGHKHHTVESSEKVAEKDMERTNSCLTSEQDANNNSADGCCSFEFLPVTTGDHAQKTPVLSAGLRRCNALAEEDEKENRKPHVLLHHHTPKESFLSKSMKKPLQTSVQQQQKVLPENARGKMVQPAQEKKDSRFNGRPLSTKRAGRQLALDPISKMEQCDDACQTPELIAELADPNSITSSITKRGISPLVNPFLDVRSLLLQDEAVELETPKQHHVTIASEEKVLAMRSTQEEKCSKKGLMETVSLQSNATDLGTEDSPSDCILLTTAEFQALTSDVCGKGNFDNTVAPELEEKRSGIEGANGCTFQVSNLVTKSNGEIPCVEIESYEISPYKGSSDEEDEEDFYDEDDDDDDDAQKPIPLWARKENLMAEILRLQYMDPDTIFTVEKSCSLNDVFGTKGSKKRPDFVRRGSSGNWLSDSLTSREEIEYKVSMGYTLPAKIH</sequence>
<dbReference type="PANTHER" id="PTHR13142:SF1">
    <property type="entry name" value="INNER CENTROMERE PROTEIN"/>
    <property type="match status" value="1"/>
</dbReference>
<comment type="similarity">
    <text evidence="3">Belongs to the INCENP family.</text>
</comment>
<feature type="region of interest" description="Disordered" evidence="8">
    <location>
        <begin position="499"/>
        <end position="527"/>
    </location>
</feature>
<dbReference type="InterPro" id="IPR005635">
    <property type="entry name" value="Inner_centromere_prot_ARK-bd"/>
</dbReference>
<gene>
    <name evidence="10" type="ORF">CSSPTR1EN2_LOCUS6473</name>
</gene>
<keyword evidence="4" id="KW-0963">Cytoplasm</keyword>
<feature type="region of interest" description="Disordered" evidence="8">
    <location>
        <begin position="279"/>
        <end position="310"/>
    </location>
</feature>
<keyword evidence="11" id="KW-1185">Reference proteome</keyword>
<evidence type="ECO:0000256" key="7">
    <source>
        <dbReference type="ARBA" id="ARBA00023242"/>
    </source>
</evidence>
<name>A0ABP0TQL8_9BRYO</name>
<accession>A0ABP0TQL8</accession>
<reference evidence="10" key="1">
    <citation type="submission" date="2024-02" db="EMBL/GenBank/DDBJ databases">
        <authorList>
            <consortium name="ELIXIR-Norway"/>
            <consortium name="Elixir Norway"/>
        </authorList>
    </citation>
    <scope>NUCLEOTIDE SEQUENCE</scope>
</reference>
<dbReference type="EMBL" id="OZ019905">
    <property type="protein sequence ID" value="CAK9202570.1"/>
    <property type="molecule type" value="Genomic_DNA"/>
</dbReference>
<dbReference type="PANTHER" id="PTHR13142">
    <property type="entry name" value="INNER CENTROMERE PROTEIN"/>
    <property type="match status" value="1"/>
</dbReference>
<dbReference type="Pfam" id="PF03941">
    <property type="entry name" value="INCENP_ARK-bind"/>
    <property type="match status" value="1"/>
</dbReference>
<evidence type="ECO:0000256" key="5">
    <source>
        <dbReference type="ARBA" id="ARBA00022829"/>
    </source>
</evidence>
<feature type="compositionally biased region" description="Acidic residues" evidence="8">
    <location>
        <begin position="506"/>
        <end position="523"/>
    </location>
</feature>